<dbReference type="EMBL" id="BGZK01000408">
    <property type="protein sequence ID" value="GBP41912.1"/>
    <property type="molecule type" value="Genomic_DNA"/>
</dbReference>
<protein>
    <submittedName>
        <fullName evidence="1">Uncharacterized protein</fullName>
    </submittedName>
</protein>
<sequence length="94" mass="11416">MECFLFLAFGYVLKRFRLENKIRFLRKPQVSDRLIIILLRHTLSQSAYPHLRNWDLQLSTLPHWESRTAKGRRRRCDENIWDRKLNVFSEVQSG</sequence>
<keyword evidence="2" id="KW-1185">Reference proteome</keyword>
<gene>
    <name evidence="1" type="ORF">EVAR_31675_1</name>
</gene>
<evidence type="ECO:0000313" key="2">
    <source>
        <dbReference type="Proteomes" id="UP000299102"/>
    </source>
</evidence>
<evidence type="ECO:0000313" key="1">
    <source>
        <dbReference type="EMBL" id="GBP41912.1"/>
    </source>
</evidence>
<proteinExistence type="predicted"/>
<organism evidence="1 2">
    <name type="scientific">Eumeta variegata</name>
    <name type="common">Bagworm moth</name>
    <name type="synonym">Eumeta japonica</name>
    <dbReference type="NCBI Taxonomy" id="151549"/>
    <lineage>
        <taxon>Eukaryota</taxon>
        <taxon>Metazoa</taxon>
        <taxon>Ecdysozoa</taxon>
        <taxon>Arthropoda</taxon>
        <taxon>Hexapoda</taxon>
        <taxon>Insecta</taxon>
        <taxon>Pterygota</taxon>
        <taxon>Neoptera</taxon>
        <taxon>Endopterygota</taxon>
        <taxon>Lepidoptera</taxon>
        <taxon>Glossata</taxon>
        <taxon>Ditrysia</taxon>
        <taxon>Tineoidea</taxon>
        <taxon>Psychidae</taxon>
        <taxon>Oiketicinae</taxon>
        <taxon>Eumeta</taxon>
    </lineage>
</organism>
<dbReference type="AlphaFoldDB" id="A0A4C1VU89"/>
<accession>A0A4C1VU89</accession>
<comment type="caution">
    <text evidence="1">The sequence shown here is derived from an EMBL/GenBank/DDBJ whole genome shotgun (WGS) entry which is preliminary data.</text>
</comment>
<name>A0A4C1VU89_EUMVA</name>
<reference evidence="1 2" key="1">
    <citation type="journal article" date="2019" name="Commun. Biol.">
        <title>The bagworm genome reveals a unique fibroin gene that provides high tensile strength.</title>
        <authorList>
            <person name="Kono N."/>
            <person name="Nakamura H."/>
            <person name="Ohtoshi R."/>
            <person name="Tomita M."/>
            <person name="Numata K."/>
            <person name="Arakawa K."/>
        </authorList>
    </citation>
    <scope>NUCLEOTIDE SEQUENCE [LARGE SCALE GENOMIC DNA]</scope>
</reference>
<dbReference type="Proteomes" id="UP000299102">
    <property type="component" value="Unassembled WGS sequence"/>
</dbReference>